<comment type="caution">
    <text evidence="6">The sequence shown here is derived from an EMBL/GenBank/DDBJ whole genome shotgun (WGS) entry which is preliminary data.</text>
</comment>
<dbReference type="GO" id="GO:0016887">
    <property type="term" value="F:ATP hydrolysis activity"/>
    <property type="evidence" value="ECO:0007669"/>
    <property type="project" value="InterPro"/>
</dbReference>
<dbReference type="InterPro" id="IPR003439">
    <property type="entry name" value="ABC_transporter-like_ATP-bd"/>
</dbReference>
<organism evidence="6 7">
    <name type="scientific">Nocardioides bruguierae</name>
    <dbReference type="NCBI Taxonomy" id="2945102"/>
    <lineage>
        <taxon>Bacteria</taxon>
        <taxon>Bacillati</taxon>
        <taxon>Actinomycetota</taxon>
        <taxon>Actinomycetes</taxon>
        <taxon>Propionibacteriales</taxon>
        <taxon>Nocardioidaceae</taxon>
        <taxon>Nocardioides</taxon>
    </lineage>
</organism>
<gene>
    <name evidence="6" type="ORF">M8330_05395</name>
</gene>
<dbReference type="InterPro" id="IPR017871">
    <property type="entry name" value="ABC_transporter-like_CS"/>
</dbReference>
<dbReference type="InterPro" id="IPR015856">
    <property type="entry name" value="ABC_transpr_CbiO/EcfA_su"/>
</dbReference>
<dbReference type="GO" id="GO:0022857">
    <property type="term" value="F:transmembrane transporter activity"/>
    <property type="evidence" value="ECO:0007669"/>
    <property type="project" value="UniProtKB-ARBA"/>
</dbReference>
<keyword evidence="1" id="KW-0813">Transport</keyword>
<dbReference type="PANTHER" id="PTHR19211">
    <property type="entry name" value="ATP-BINDING TRANSPORT PROTEIN-RELATED"/>
    <property type="match status" value="1"/>
</dbReference>
<dbReference type="SMART" id="SM00382">
    <property type="entry name" value="AAA"/>
    <property type="match status" value="2"/>
</dbReference>
<dbReference type="GO" id="GO:0016020">
    <property type="term" value="C:membrane"/>
    <property type="evidence" value="ECO:0007669"/>
    <property type="project" value="InterPro"/>
</dbReference>
<proteinExistence type="predicted"/>
<reference evidence="6" key="1">
    <citation type="submission" date="2022-05" db="EMBL/GenBank/DDBJ databases">
        <authorList>
            <person name="Tuo L."/>
        </authorList>
    </citation>
    <scope>NUCLEOTIDE SEQUENCE</scope>
    <source>
        <strain evidence="6">BSK12Z-4</strain>
    </source>
</reference>
<dbReference type="CDD" id="cd03225">
    <property type="entry name" value="ABC_cobalt_CbiO_domain1"/>
    <property type="match status" value="1"/>
</dbReference>
<keyword evidence="7" id="KW-1185">Reference proteome</keyword>
<evidence type="ECO:0000259" key="5">
    <source>
        <dbReference type="PROSITE" id="PS50893"/>
    </source>
</evidence>
<dbReference type="SUPFAM" id="SSF52540">
    <property type="entry name" value="P-loop containing nucleoside triphosphate hydrolases"/>
    <property type="match status" value="2"/>
</dbReference>
<keyword evidence="2" id="KW-0677">Repeat</keyword>
<dbReference type="AlphaFoldDB" id="A0A9X2D5U6"/>
<dbReference type="Pfam" id="PF00005">
    <property type="entry name" value="ABC_tran"/>
    <property type="match status" value="2"/>
</dbReference>
<dbReference type="PANTHER" id="PTHR19211:SF6">
    <property type="entry name" value="BLL7188 PROTEIN"/>
    <property type="match status" value="1"/>
</dbReference>
<dbReference type="GO" id="GO:0005524">
    <property type="term" value="F:ATP binding"/>
    <property type="evidence" value="ECO:0007669"/>
    <property type="project" value="UniProtKB-KW"/>
</dbReference>
<dbReference type="EMBL" id="JAMOIL010000005">
    <property type="protein sequence ID" value="MCM0619726.1"/>
    <property type="molecule type" value="Genomic_DNA"/>
</dbReference>
<evidence type="ECO:0000313" key="6">
    <source>
        <dbReference type="EMBL" id="MCM0619726.1"/>
    </source>
</evidence>
<name>A0A9X2D5U6_9ACTN</name>
<dbReference type="InterPro" id="IPR050611">
    <property type="entry name" value="ABCF"/>
</dbReference>
<dbReference type="Proteomes" id="UP001139485">
    <property type="component" value="Unassembled WGS sequence"/>
</dbReference>
<evidence type="ECO:0000313" key="7">
    <source>
        <dbReference type="Proteomes" id="UP001139485"/>
    </source>
</evidence>
<dbReference type="InterPro" id="IPR003593">
    <property type="entry name" value="AAA+_ATPase"/>
</dbReference>
<evidence type="ECO:0000256" key="3">
    <source>
        <dbReference type="ARBA" id="ARBA00022741"/>
    </source>
</evidence>
<dbReference type="InterPro" id="IPR027417">
    <property type="entry name" value="P-loop_NTPase"/>
</dbReference>
<dbReference type="PROSITE" id="PS50893">
    <property type="entry name" value="ABC_TRANSPORTER_2"/>
    <property type="match status" value="1"/>
</dbReference>
<protein>
    <submittedName>
        <fullName evidence="6">ATP-binding cassette domain-containing protein</fullName>
    </submittedName>
</protein>
<dbReference type="Gene3D" id="3.40.50.300">
    <property type="entry name" value="P-loop containing nucleotide triphosphate hydrolases"/>
    <property type="match status" value="2"/>
</dbReference>
<feature type="domain" description="ABC transporter" evidence="5">
    <location>
        <begin position="9"/>
        <end position="241"/>
    </location>
</feature>
<keyword evidence="4 6" id="KW-0067">ATP-binding</keyword>
<evidence type="ECO:0000256" key="1">
    <source>
        <dbReference type="ARBA" id="ARBA00022448"/>
    </source>
</evidence>
<evidence type="ECO:0000256" key="2">
    <source>
        <dbReference type="ARBA" id="ARBA00022737"/>
    </source>
</evidence>
<dbReference type="PROSITE" id="PS00211">
    <property type="entry name" value="ABC_TRANSPORTER_1"/>
    <property type="match status" value="1"/>
</dbReference>
<dbReference type="RefSeq" id="WP_250826492.1">
    <property type="nucleotide sequence ID" value="NZ_JAMOIL010000005.1"/>
</dbReference>
<sequence>MPHSPAPAVRFHQVGLTWPDGTPALRDVDLLVPPGRSALVGANGTGKTTLLRLAAGTLRPSAGHVSVPGRVAHLPQGLTLDVAARVEDVLGVGPARRALAAVEAGSVEPADYEAIGDDWDVDARVGALLERLGLPAALLDRRVGEVSGGQAVRIGLAAALLAEPEVLLLDEPTNDLDRDARARVADVVASWPRTLVLVSHDRALLEHVERVGELRRPGPAGRGRGEAPDPRLSVRWFAGGFSSYATQVAEEQAAVADAVAGARTLLRREQRDAVAAEQRLATRRRDARRNAGNVSKAVRDYERNRAEKAAAGFTAVHAERLASARGRVEEAEEALAPDDGVAVDLARDLAACAVPRGRQVLDADVLLPTGVSTGPSTGRSTGLSTGPRVRLSLAGPQRVALVGGNGTGKTTLLRVLAGDAAPRAGTVRRHVPLAHLPQRLDVLDPGRSVAAQALAAAGPGADPAAVRTRLARLGLRGGRAEVPAGTLSGGQRFRATLAVVLGAEPPPRLLLLDEPTNNLDLPTYDALVEALRGYPGALVVATHDEAFLEDLRADVVLDLDVPDEEGVVQAKRA</sequence>
<accession>A0A9X2D5U6</accession>
<evidence type="ECO:0000256" key="4">
    <source>
        <dbReference type="ARBA" id="ARBA00022840"/>
    </source>
</evidence>
<keyword evidence="3" id="KW-0547">Nucleotide-binding</keyword>